<evidence type="ECO:0000256" key="1">
    <source>
        <dbReference type="SAM" id="Phobius"/>
    </source>
</evidence>
<keyword evidence="1" id="KW-0812">Transmembrane</keyword>
<feature type="transmembrane region" description="Helical" evidence="1">
    <location>
        <begin position="591"/>
        <end position="614"/>
    </location>
</feature>
<proteinExistence type="predicted"/>
<dbReference type="EMBL" id="JAACJO010000008">
    <property type="protein sequence ID" value="KAF5354866.1"/>
    <property type="molecule type" value="Genomic_DNA"/>
</dbReference>
<keyword evidence="1" id="KW-1133">Transmembrane helix</keyword>
<reference evidence="2 3" key="1">
    <citation type="journal article" date="2020" name="ISME J.">
        <title>Uncovering the hidden diversity of litter-decomposition mechanisms in mushroom-forming fungi.</title>
        <authorList>
            <person name="Floudas D."/>
            <person name="Bentzer J."/>
            <person name="Ahren D."/>
            <person name="Johansson T."/>
            <person name="Persson P."/>
            <person name="Tunlid A."/>
        </authorList>
    </citation>
    <scope>NUCLEOTIDE SEQUENCE [LARGE SCALE GENOMIC DNA]</scope>
    <source>
        <strain evidence="2 3">CBS 146.42</strain>
    </source>
</reference>
<feature type="transmembrane region" description="Helical" evidence="1">
    <location>
        <begin position="634"/>
        <end position="652"/>
    </location>
</feature>
<keyword evidence="1" id="KW-0472">Membrane</keyword>
<feature type="transmembrane region" description="Helical" evidence="1">
    <location>
        <begin position="135"/>
        <end position="154"/>
    </location>
</feature>
<dbReference type="OrthoDB" id="3046297at2759"/>
<feature type="transmembrane region" description="Helical" evidence="1">
    <location>
        <begin position="1077"/>
        <end position="1099"/>
    </location>
</feature>
<accession>A0A8H5FZE8</accession>
<protein>
    <submittedName>
        <fullName evidence="2">Uncharacterized protein</fullName>
    </submittedName>
</protein>
<name>A0A8H5FZE8_9AGAR</name>
<sequence length="1118" mass="124723">MASQATSHLGVENPPAQQALCRRLFVQLIVFFFLIFGYLTLAAVCLKGPLPWKFSSASATTESCLNAALLTWRTLAIACAQDIAVHGFSSEWYFRLQETGTMIPGHTDRVSTITTGLWDRFTYTFSRKATTRYRLSFITYWVLVALAAVAPAAINLDNTTLFDPAVIRITNFQTTTGAGSLESLGMAAARADVVVELEIREDTLYGLTTEENIIVGWPDLEDVSQLEGDLTFRSDVLLYNMSCWWEAPSFGRSEWNTTVYAGGFSWYPLNSPVTNTFDGGLMPMYRFSVDAEFNSDFPNPLHAVDPVGLSGYLFLGHNETFPRSDSKQEHHYRKQNINLDDLPTVLNSSGFHFIDYYDRDGYFKSPLATFLLCDPQAYIRDGEVLLYQTNSSLRLLSESIPTVNGSSIVGNISPDAANLVLALGLIDALENDDDQAPMRLGALASQVFTNSTPSKHFDTGLLALHEIENNLNRYLKAGAKGYSSPINSGRNEQDFINTSATMARNTQTLVADLNWVICTAGLFLCASITGSINYFYLRVWKIPPFDLENLIWYYEKQKAVYYHKEVQQPGSPGQIPGFAVPPGFKSLALRLLMFTVLEVAFVSMVVACASKPFFLDSLPFTLTLLKGGLTAILVLWQNLATFFLVDAISFAFSSEWSLQIAKDGKLRPGKTDFVSHLNSGIMDQFRFFFTRRPTLTFRIAFLASLTLLSLNHVAPGSITVTKAKFRIPTSLQVADLHLLTSSRARENDNNVEFLQHRTNTLISMESEERITFRYKTEHNWIVAWPNETSIESDIVGDVWYPSDVIFYNYSCGWHIPEEVGTFQDDGETFWLVDGQKWFLWSDPPVNNSDSPLLGGIMPMYRFGIDMQPDPRSAYLVLGTNSSFAIKSTEKERPRINLDHVPTLFHPYLIKLVSSTLDPSFWLAPLSTILVCDPGIVISGGVAQLSQRKNTLRVVTAGLSRIGNMPDDAINAFLTNALLEYLDIDDEPVDQYLGNQTMRVLLESSSRNSTEFPYGIPVRNLSVIGQVMNGLMMSGSKAFLDGIYVDQHNELNLTSHTRIVNGTGEIHREALVSHGSHAVGLLCLIVLSILLFGLLMRFLILPGGDRRVAFTLNYLLPIL</sequence>
<keyword evidence="3" id="KW-1185">Reference proteome</keyword>
<evidence type="ECO:0000313" key="3">
    <source>
        <dbReference type="Proteomes" id="UP000559027"/>
    </source>
</evidence>
<dbReference type="Proteomes" id="UP000559027">
    <property type="component" value="Unassembled WGS sequence"/>
</dbReference>
<organism evidence="2 3">
    <name type="scientific">Leucocoprinus leucothites</name>
    <dbReference type="NCBI Taxonomy" id="201217"/>
    <lineage>
        <taxon>Eukaryota</taxon>
        <taxon>Fungi</taxon>
        <taxon>Dikarya</taxon>
        <taxon>Basidiomycota</taxon>
        <taxon>Agaricomycotina</taxon>
        <taxon>Agaricomycetes</taxon>
        <taxon>Agaricomycetidae</taxon>
        <taxon>Agaricales</taxon>
        <taxon>Agaricineae</taxon>
        <taxon>Agaricaceae</taxon>
        <taxon>Leucocoprinus</taxon>
    </lineage>
</organism>
<dbReference type="AlphaFoldDB" id="A0A8H5FZE8"/>
<feature type="transmembrane region" description="Helical" evidence="1">
    <location>
        <begin position="24"/>
        <end position="46"/>
    </location>
</feature>
<evidence type="ECO:0000313" key="2">
    <source>
        <dbReference type="EMBL" id="KAF5354866.1"/>
    </source>
</evidence>
<gene>
    <name evidence="2" type="ORF">D9756_005788</name>
</gene>
<comment type="caution">
    <text evidence="2">The sequence shown here is derived from an EMBL/GenBank/DDBJ whole genome shotgun (WGS) entry which is preliminary data.</text>
</comment>
<feature type="transmembrane region" description="Helical" evidence="1">
    <location>
        <begin position="513"/>
        <end position="537"/>
    </location>
</feature>
<feature type="transmembrane region" description="Helical" evidence="1">
    <location>
        <begin position="695"/>
        <end position="714"/>
    </location>
</feature>